<reference evidence="8 9" key="1">
    <citation type="journal article" date="2014" name="Int. J. Syst. Evol. Microbiol.">
        <title>Nocardia vulneris sp. nov., isolated from wounds of human patients in North America.</title>
        <authorList>
            <person name="Lasker B.A."/>
            <person name="Bell M."/>
            <person name="Klenk H.P."/>
            <person name="Sproer C."/>
            <person name="Schumann C."/>
            <person name="Schumann P."/>
            <person name="Brown J.M."/>
        </authorList>
    </citation>
    <scope>NUCLEOTIDE SEQUENCE [LARGE SCALE GENOMIC DNA]</scope>
    <source>
        <strain evidence="8 9">W9851</strain>
    </source>
</reference>
<evidence type="ECO:0000256" key="2">
    <source>
        <dbReference type="ARBA" id="ARBA00022617"/>
    </source>
</evidence>
<dbReference type="InterPro" id="IPR036396">
    <property type="entry name" value="Cyt_P450_sf"/>
</dbReference>
<evidence type="ECO:0000313" key="9">
    <source>
        <dbReference type="Proteomes" id="UP000031364"/>
    </source>
</evidence>
<organism evidence="8 9">
    <name type="scientific">Nocardia vulneris</name>
    <dbReference type="NCBI Taxonomy" id="1141657"/>
    <lineage>
        <taxon>Bacteria</taxon>
        <taxon>Bacillati</taxon>
        <taxon>Actinomycetota</taxon>
        <taxon>Actinomycetes</taxon>
        <taxon>Mycobacteriales</taxon>
        <taxon>Nocardiaceae</taxon>
        <taxon>Nocardia</taxon>
    </lineage>
</organism>
<sequence>MTHTASVPFYRRRERFDPTAELVRRRETLPVSRVELPMGPVAVPVWLVTRYHDARQVLNDAALYSNSFDRMAEHLAELLGAQEVARMADVAPGPLVVADPPEHTRLRRVLTPEFTVARMRRLQPRIAQIVAEHLDAMAAHGGPVDLVQSFALPVPSLVICELLGVPYADRAEFQQWGAAQLDRSSSHVERAAAGAESRWYMAELVRRQRADPGEDLLGMLVRKHGAALSDADLIGIGVLLLLAGHETTASMLALSTLLLLEHPDQWTLLRDDPGSTDRAVEELLRYLSIVHHPGMRTALRDTVIGDQPIAAGDMVLCSIPGANRDPDLGPGGDIFDISRKPSGHLAFGHGIHHCVGAPLARLELRIALPELARRFPALRLAVAPEELVFRADSIVYGVQSLPVRW</sequence>
<dbReference type="PRINTS" id="PR00359">
    <property type="entry name" value="BP450"/>
</dbReference>
<keyword evidence="5 7" id="KW-0408">Iron</keyword>
<dbReference type="PANTHER" id="PTHR46696:SF6">
    <property type="entry name" value="P450, PUTATIVE (EUROFUNG)-RELATED"/>
    <property type="match status" value="1"/>
</dbReference>
<evidence type="ECO:0000256" key="6">
    <source>
        <dbReference type="ARBA" id="ARBA00023033"/>
    </source>
</evidence>
<name>A0ABR4Z4B5_9NOCA</name>
<dbReference type="PRINTS" id="PR00385">
    <property type="entry name" value="P450"/>
</dbReference>
<protein>
    <submittedName>
        <fullName evidence="8">Cytochrome P450</fullName>
    </submittedName>
</protein>
<evidence type="ECO:0000256" key="5">
    <source>
        <dbReference type="ARBA" id="ARBA00023004"/>
    </source>
</evidence>
<dbReference type="Gene3D" id="1.10.630.10">
    <property type="entry name" value="Cytochrome P450"/>
    <property type="match status" value="1"/>
</dbReference>
<keyword evidence="6 7" id="KW-0503">Monooxygenase</keyword>
<gene>
    <name evidence="8" type="ORF">FG87_38790</name>
</gene>
<dbReference type="EMBL" id="JNFP01000078">
    <property type="protein sequence ID" value="KIA60142.1"/>
    <property type="molecule type" value="Genomic_DNA"/>
</dbReference>
<dbReference type="InterPro" id="IPR017972">
    <property type="entry name" value="Cyt_P450_CS"/>
</dbReference>
<keyword evidence="4 7" id="KW-0560">Oxidoreductase</keyword>
<dbReference type="PANTHER" id="PTHR46696">
    <property type="entry name" value="P450, PUTATIVE (EUROFUNG)-RELATED"/>
    <property type="match status" value="1"/>
</dbReference>
<keyword evidence="2 7" id="KW-0349">Heme</keyword>
<keyword evidence="9" id="KW-1185">Reference proteome</keyword>
<evidence type="ECO:0000256" key="4">
    <source>
        <dbReference type="ARBA" id="ARBA00023002"/>
    </source>
</evidence>
<evidence type="ECO:0000256" key="1">
    <source>
        <dbReference type="ARBA" id="ARBA00010617"/>
    </source>
</evidence>
<evidence type="ECO:0000313" key="8">
    <source>
        <dbReference type="EMBL" id="KIA60142.1"/>
    </source>
</evidence>
<dbReference type="RefSeq" id="WP_043681174.1">
    <property type="nucleotide sequence ID" value="NZ_BDCI01000002.1"/>
</dbReference>
<comment type="caution">
    <text evidence="8">The sequence shown here is derived from an EMBL/GenBank/DDBJ whole genome shotgun (WGS) entry which is preliminary data.</text>
</comment>
<accession>A0ABR4Z4B5</accession>
<dbReference type="InterPro" id="IPR001128">
    <property type="entry name" value="Cyt_P450"/>
</dbReference>
<evidence type="ECO:0000256" key="7">
    <source>
        <dbReference type="RuleBase" id="RU000461"/>
    </source>
</evidence>
<comment type="similarity">
    <text evidence="1 7">Belongs to the cytochrome P450 family.</text>
</comment>
<dbReference type="PROSITE" id="PS00086">
    <property type="entry name" value="CYTOCHROME_P450"/>
    <property type="match status" value="1"/>
</dbReference>
<evidence type="ECO:0000256" key="3">
    <source>
        <dbReference type="ARBA" id="ARBA00022723"/>
    </source>
</evidence>
<dbReference type="Proteomes" id="UP000031364">
    <property type="component" value="Unassembled WGS sequence"/>
</dbReference>
<dbReference type="Pfam" id="PF00067">
    <property type="entry name" value="p450"/>
    <property type="match status" value="1"/>
</dbReference>
<proteinExistence type="inferred from homology"/>
<dbReference type="CDD" id="cd11030">
    <property type="entry name" value="CYP105-like"/>
    <property type="match status" value="1"/>
</dbReference>
<dbReference type="SUPFAM" id="SSF48264">
    <property type="entry name" value="Cytochrome P450"/>
    <property type="match status" value="1"/>
</dbReference>
<keyword evidence="3 7" id="KW-0479">Metal-binding</keyword>
<dbReference type="InterPro" id="IPR002397">
    <property type="entry name" value="Cyt_P450_B"/>
</dbReference>